<comment type="caution">
    <text evidence="2">The sequence shown here is derived from an EMBL/GenBank/DDBJ whole genome shotgun (WGS) entry which is preliminary data.</text>
</comment>
<proteinExistence type="predicted"/>
<evidence type="ECO:0000313" key="2">
    <source>
        <dbReference type="EMBL" id="GAH94311.1"/>
    </source>
</evidence>
<name>X1JHX5_9ZZZZ</name>
<sequence length="121" mass="13034">PFTDVITLEAIRLIAHNLKKARDDRSDKEARDKVAFGSLLGGLAITNSGTGGVHALAYPLGSMFGVPHGLSNAVMLPWVSEFNLTACLFRFARVAAYMGEDTEGLSIENAACRALSRIRKL</sequence>
<protein>
    <recommendedName>
        <fullName evidence="1">Fe-containing alcohol dehydrogenase-like C-terminal domain-containing protein</fullName>
    </recommendedName>
</protein>
<feature type="domain" description="Fe-containing alcohol dehydrogenase-like C-terminal" evidence="1">
    <location>
        <begin position="1"/>
        <end position="116"/>
    </location>
</feature>
<dbReference type="InterPro" id="IPR039697">
    <property type="entry name" value="Alcohol_dehydrogenase_Fe"/>
</dbReference>
<dbReference type="EMBL" id="BARU01046873">
    <property type="protein sequence ID" value="GAH94311.1"/>
    <property type="molecule type" value="Genomic_DNA"/>
</dbReference>
<accession>X1JHX5</accession>
<reference evidence="2" key="1">
    <citation type="journal article" date="2014" name="Front. Microbiol.">
        <title>High frequency of phylogenetically diverse reductive dehalogenase-homologous genes in deep subseafloor sedimentary metagenomes.</title>
        <authorList>
            <person name="Kawai M."/>
            <person name="Futagami T."/>
            <person name="Toyoda A."/>
            <person name="Takaki Y."/>
            <person name="Nishi S."/>
            <person name="Hori S."/>
            <person name="Arai W."/>
            <person name="Tsubouchi T."/>
            <person name="Morono Y."/>
            <person name="Uchiyama I."/>
            <person name="Ito T."/>
            <person name="Fujiyama A."/>
            <person name="Inagaki F."/>
            <person name="Takami H."/>
        </authorList>
    </citation>
    <scope>NUCLEOTIDE SEQUENCE</scope>
    <source>
        <strain evidence="2">Expedition CK06-06</strain>
    </source>
</reference>
<dbReference type="Pfam" id="PF25137">
    <property type="entry name" value="ADH_Fe_C"/>
    <property type="match status" value="1"/>
</dbReference>
<dbReference type="PANTHER" id="PTHR11496:SF102">
    <property type="entry name" value="ALCOHOL DEHYDROGENASE 4"/>
    <property type="match status" value="1"/>
</dbReference>
<dbReference type="GO" id="GO:0004022">
    <property type="term" value="F:alcohol dehydrogenase (NAD+) activity"/>
    <property type="evidence" value="ECO:0007669"/>
    <property type="project" value="TreeGrafter"/>
</dbReference>
<feature type="non-terminal residue" evidence="2">
    <location>
        <position position="121"/>
    </location>
</feature>
<dbReference type="SUPFAM" id="SSF56796">
    <property type="entry name" value="Dehydroquinate synthase-like"/>
    <property type="match status" value="1"/>
</dbReference>
<feature type="non-terminal residue" evidence="2">
    <location>
        <position position="1"/>
    </location>
</feature>
<dbReference type="Gene3D" id="1.20.1090.10">
    <property type="entry name" value="Dehydroquinate synthase-like - alpha domain"/>
    <property type="match status" value="1"/>
</dbReference>
<dbReference type="PANTHER" id="PTHR11496">
    <property type="entry name" value="ALCOHOL DEHYDROGENASE"/>
    <property type="match status" value="1"/>
</dbReference>
<organism evidence="2">
    <name type="scientific">marine sediment metagenome</name>
    <dbReference type="NCBI Taxonomy" id="412755"/>
    <lineage>
        <taxon>unclassified sequences</taxon>
        <taxon>metagenomes</taxon>
        <taxon>ecological metagenomes</taxon>
    </lineage>
</organism>
<dbReference type="InterPro" id="IPR056798">
    <property type="entry name" value="ADH_Fe_C"/>
</dbReference>
<evidence type="ECO:0000259" key="1">
    <source>
        <dbReference type="Pfam" id="PF25137"/>
    </source>
</evidence>
<gene>
    <name evidence="2" type="ORF">S03H2_70500</name>
</gene>
<dbReference type="AlphaFoldDB" id="X1JHX5"/>